<evidence type="ECO:0000313" key="1">
    <source>
        <dbReference type="EMBL" id="KAI8433822.1"/>
    </source>
</evidence>
<evidence type="ECO:0000313" key="2">
    <source>
        <dbReference type="Proteomes" id="UP001064048"/>
    </source>
</evidence>
<keyword evidence="2" id="KW-1185">Reference proteome</keyword>
<dbReference type="Proteomes" id="UP001064048">
    <property type="component" value="Chromosome 29"/>
</dbReference>
<dbReference type="EMBL" id="CM046129">
    <property type="protein sequence ID" value="KAI8433822.1"/>
    <property type="molecule type" value="Genomic_DNA"/>
</dbReference>
<reference evidence="1 2" key="1">
    <citation type="journal article" date="2022" name="Genome Biol. Evol.">
        <title>The Spruce Budworm Genome: Reconstructing the Evolutionary History of Antifreeze Proteins.</title>
        <authorList>
            <person name="Beliveau C."/>
            <person name="Gagne P."/>
            <person name="Picq S."/>
            <person name="Vernygora O."/>
            <person name="Keeling C.I."/>
            <person name="Pinkney K."/>
            <person name="Doucet D."/>
            <person name="Wen F."/>
            <person name="Johnston J.S."/>
            <person name="Maaroufi H."/>
            <person name="Boyle B."/>
            <person name="Laroche J."/>
            <person name="Dewar K."/>
            <person name="Juretic N."/>
            <person name="Blackburn G."/>
            <person name="Nisole A."/>
            <person name="Brunet B."/>
            <person name="Brandao M."/>
            <person name="Lumley L."/>
            <person name="Duan J."/>
            <person name="Quan G."/>
            <person name="Lucarotti C.J."/>
            <person name="Roe A.D."/>
            <person name="Sperling F.A.H."/>
            <person name="Levesque R.C."/>
            <person name="Cusson M."/>
        </authorList>
    </citation>
    <scope>NUCLEOTIDE SEQUENCE [LARGE SCALE GENOMIC DNA]</scope>
    <source>
        <strain evidence="1">Glfc:IPQL:Cfum</strain>
    </source>
</reference>
<comment type="caution">
    <text evidence="1">The sequence shown here is derived from an EMBL/GenBank/DDBJ whole genome shotgun (WGS) entry which is preliminary data.</text>
</comment>
<sequence length="386" mass="44771">MSEHLNEEEIKIEYNESFETDPLCEKIGTNSITNYDVLVDNSTLDTQDREKDQAGYNNSPIFSSHSSICDLELEDFDCNSLETQATWYKEIDDSGKYVCKFCDLTYSTIQTVRHHVKTKHPENANALKNIIKNNKRNRKIKCHICKQRFKLIASLKEHVKEHSENLLRSCQVCLATFNNNREMTQHLYHKHPNTPQTKTYSCLTCGYRTRKLSHYRQHKNTHLQNKELKCDFCDYSTNYSPNLKIHVRIHTNYKPYACDYGDCGYRCAAKSALRSHSSLDSPGTRSAPPRRKWLVIFTWICMGMRSLDQLRSITGSPRSLVSTLHARTASRPLGDSSLLVRWPRVNRARPARRSPPSFHNSKFEEKLLGNSRTTRRPIVDTATFTR</sequence>
<organism evidence="1 2">
    <name type="scientific">Choristoneura fumiferana</name>
    <name type="common">Spruce budworm moth</name>
    <name type="synonym">Archips fumiferana</name>
    <dbReference type="NCBI Taxonomy" id="7141"/>
    <lineage>
        <taxon>Eukaryota</taxon>
        <taxon>Metazoa</taxon>
        <taxon>Ecdysozoa</taxon>
        <taxon>Arthropoda</taxon>
        <taxon>Hexapoda</taxon>
        <taxon>Insecta</taxon>
        <taxon>Pterygota</taxon>
        <taxon>Neoptera</taxon>
        <taxon>Endopterygota</taxon>
        <taxon>Lepidoptera</taxon>
        <taxon>Glossata</taxon>
        <taxon>Ditrysia</taxon>
        <taxon>Tortricoidea</taxon>
        <taxon>Tortricidae</taxon>
        <taxon>Tortricinae</taxon>
        <taxon>Choristoneura</taxon>
    </lineage>
</organism>
<name>A0ACC0KBC4_CHOFU</name>
<gene>
    <name evidence="1" type="ORF">MSG28_015786</name>
</gene>
<protein>
    <submittedName>
        <fullName evidence="1">Uncharacterized protein</fullName>
    </submittedName>
</protein>
<accession>A0ACC0KBC4</accession>
<proteinExistence type="predicted"/>